<dbReference type="InterPro" id="IPR013325">
    <property type="entry name" value="RNA_pol_sigma_r2"/>
</dbReference>
<evidence type="ECO:0000256" key="2">
    <source>
        <dbReference type="ARBA" id="ARBA00023015"/>
    </source>
</evidence>
<keyword evidence="2" id="KW-0805">Transcription regulation</keyword>
<feature type="coiled-coil region" evidence="5">
    <location>
        <begin position="88"/>
        <end position="131"/>
    </location>
</feature>
<reference evidence="8 9" key="1">
    <citation type="submission" date="2019-09" db="EMBL/GenBank/DDBJ databases">
        <title>Butyricimonas paravirosa DSM 105722 (=214-4 = JCM 18677 = CCUG 65563).</title>
        <authorList>
            <person name="Le Roy T."/>
            <person name="Cani P.D."/>
        </authorList>
    </citation>
    <scope>NUCLEOTIDE SEQUENCE [LARGE SCALE GENOMIC DNA]</scope>
    <source>
        <strain evidence="8 9">DSM 105722</strain>
    </source>
</reference>
<evidence type="ECO:0000256" key="3">
    <source>
        <dbReference type="ARBA" id="ARBA00023082"/>
    </source>
</evidence>
<dbReference type="PANTHER" id="PTHR43133:SF46">
    <property type="entry name" value="RNA POLYMERASE SIGMA-70 FACTOR ECF SUBFAMILY"/>
    <property type="match status" value="1"/>
</dbReference>
<evidence type="ECO:0000259" key="7">
    <source>
        <dbReference type="Pfam" id="PF08281"/>
    </source>
</evidence>
<keyword evidence="3" id="KW-0731">Sigma factor</keyword>
<dbReference type="InterPro" id="IPR036388">
    <property type="entry name" value="WH-like_DNA-bd_sf"/>
</dbReference>
<comment type="similarity">
    <text evidence="1">Belongs to the sigma-70 factor family. ECF subfamily.</text>
</comment>
<keyword evidence="5" id="KW-0175">Coiled coil</keyword>
<dbReference type="InterPro" id="IPR007627">
    <property type="entry name" value="RNA_pol_sigma70_r2"/>
</dbReference>
<sequence>MYFIEMEKSRDTMDIKDRFEQIYKAYSKPMFLYALSFLISEEEAEDVIQEVFVNFWKDNTYQKIKNEVTKTYLFRSVKNNCLNRLKKKDVLRDRLDLLREDIVEEEMMNWNDELIQEVENEIANMPEQTREIIQAVFFRDLKYQEVADQLGVSINTVKTLLKHGMKYLRERFSGRGDLFLLMVLVK</sequence>
<dbReference type="InterPro" id="IPR014284">
    <property type="entry name" value="RNA_pol_sigma-70_dom"/>
</dbReference>
<dbReference type="EMBL" id="CP043839">
    <property type="protein sequence ID" value="WOF15006.1"/>
    <property type="molecule type" value="Genomic_DNA"/>
</dbReference>
<evidence type="ECO:0000313" key="8">
    <source>
        <dbReference type="EMBL" id="WOF15006.1"/>
    </source>
</evidence>
<protein>
    <submittedName>
        <fullName evidence="8">Sigma-70 family RNA polymerase sigma factor</fullName>
    </submittedName>
</protein>
<dbReference type="Pfam" id="PF08281">
    <property type="entry name" value="Sigma70_r4_2"/>
    <property type="match status" value="1"/>
</dbReference>
<keyword evidence="4" id="KW-0804">Transcription</keyword>
<gene>
    <name evidence="8" type="ORF">F1644_13760</name>
</gene>
<dbReference type="SUPFAM" id="SSF88659">
    <property type="entry name" value="Sigma3 and sigma4 domains of RNA polymerase sigma factors"/>
    <property type="match status" value="1"/>
</dbReference>
<dbReference type="InterPro" id="IPR013249">
    <property type="entry name" value="RNA_pol_sigma70_r4_t2"/>
</dbReference>
<evidence type="ECO:0000313" key="9">
    <source>
        <dbReference type="Proteomes" id="UP001302374"/>
    </source>
</evidence>
<dbReference type="PANTHER" id="PTHR43133">
    <property type="entry name" value="RNA POLYMERASE ECF-TYPE SIGMA FACTO"/>
    <property type="match status" value="1"/>
</dbReference>
<dbReference type="Pfam" id="PF04542">
    <property type="entry name" value="Sigma70_r2"/>
    <property type="match status" value="1"/>
</dbReference>
<dbReference type="NCBIfam" id="TIGR02937">
    <property type="entry name" value="sigma70-ECF"/>
    <property type="match status" value="1"/>
</dbReference>
<dbReference type="Gene3D" id="1.10.10.10">
    <property type="entry name" value="Winged helix-like DNA-binding domain superfamily/Winged helix DNA-binding domain"/>
    <property type="match status" value="1"/>
</dbReference>
<feature type="domain" description="RNA polymerase sigma factor 70 region 4 type 2" evidence="7">
    <location>
        <begin position="116"/>
        <end position="167"/>
    </location>
</feature>
<dbReference type="InterPro" id="IPR013324">
    <property type="entry name" value="RNA_pol_sigma_r3/r4-like"/>
</dbReference>
<proteinExistence type="inferred from homology"/>
<evidence type="ECO:0000256" key="1">
    <source>
        <dbReference type="ARBA" id="ARBA00010641"/>
    </source>
</evidence>
<organism evidence="8 9">
    <name type="scientific">Butyricimonas paravirosa</name>
    <dbReference type="NCBI Taxonomy" id="1472417"/>
    <lineage>
        <taxon>Bacteria</taxon>
        <taxon>Pseudomonadati</taxon>
        <taxon>Bacteroidota</taxon>
        <taxon>Bacteroidia</taxon>
        <taxon>Bacteroidales</taxon>
        <taxon>Odoribacteraceae</taxon>
        <taxon>Butyricimonas</taxon>
    </lineage>
</organism>
<accession>A0ABZ0G3H7</accession>
<evidence type="ECO:0000256" key="4">
    <source>
        <dbReference type="ARBA" id="ARBA00023163"/>
    </source>
</evidence>
<dbReference type="SUPFAM" id="SSF88946">
    <property type="entry name" value="Sigma2 domain of RNA polymerase sigma factors"/>
    <property type="match status" value="1"/>
</dbReference>
<keyword evidence="9" id="KW-1185">Reference proteome</keyword>
<evidence type="ECO:0000256" key="5">
    <source>
        <dbReference type="SAM" id="Coils"/>
    </source>
</evidence>
<dbReference type="Proteomes" id="UP001302374">
    <property type="component" value="Chromosome"/>
</dbReference>
<feature type="domain" description="RNA polymerase sigma-70 region 2" evidence="6">
    <location>
        <begin position="23"/>
        <end position="89"/>
    </location>
</feature>
<dbReference type="Gene3D" id="1.10.1740.10">
    <property type="match status" value="1"/>
</dbReference>
<evidence type="ECO:0000259" key="6">
    <source>
        <dbReference type="Pfam" id="PF04542"/>
    </source>
</evidence>
<name>A0ABZ0G3H7_9BACT</name>
<dbReference type="CDD" id="cd06171">
    <property type="entry name" value="Sigma70_r4"/>
    <property type="match status" value="1"/>
</dbReference>
<dbReference type="InterPro" id="IPR039425">
    <property type="entry name" value="RNA_pol_sigma-70-like"/>
</dbReference>